<accession>A0A7J6V0B7</accession>
<dbReference type="EMBL" id="JABWDY010040185">
    <property type="protein sequence ID" value="KAF5178317.1"/>
    <property type="molecule type" value="Genomic_DNA"/>
</dbReference>
<comment type="caution">
    <text evidence="2">The sequence shown here is derived from an EMBL/GenBank/DDBJ whole genome shotgun (WGS) entry which is preliminary data.</text>
</comment>
<keyword evidence="3" id="KW-1185">Reference proteome</keyword>
<feature type="transmembrane region" description="Helical" evidence="1">
    <location>
        <begin position="6"/>
        <end position="28"/>
    </location>
</feature>
<name>A0A7J6V0B7_THATH</name>
<keyword evidence="1" id="KW-1133">Transmembrane helix</keyword>
<keyword evidence="1" id="KW-0812">Transmembrane</keyword>
<dbReference type="Proteomes" id="UP000554482">
    <property type="component" value="Unassembled WGS sequence"/>
</dbReference>
<organism evidence="2 3">
    <name type="scientific">Thalictrum thalictroides</name>
    <name type="common">Rue-anemone</name>
    <name type="synonym">Anemone thalictroides</name>
    <dbReference type="NCBI Taxonomy" id="46969"/>
    <lineage>
        <taxon>Eukaryota</taxon>
        <taxon>Viridiplantae</taxon>
        <taxon>Streptophyta</taxon>
        <taxon>Embryophyta</taxon>
        <taxon>Tracheophyta</taxon>
        <taxon>Spermatophyta</taxon>
        <taxon>Magnoliopsida</taxon>
        <taxon>Ranunculales</taxon>
        <taxon>Ranunculaceae</taxon>
        <taxon>Thalictroideae</taxon>
        <taxon>Thalictrum</taxon>
    </lineage>
</organism>
<keyword evidence="1" id="KW-0472">Membrane</keyword>
<gene>
    <name evidence="2" type="ORF">FRX31_032096</name>
</gene>
<reference evidence="2 3" key="1">
    <citation type="submission" date="2020-06" db="EMBL/GenBank/DDBJ databases">
        <title>Transcriptomic and genomic resources for Thalictrum thalictroides and T. hernandezii: Facilitating candidate gene discovery in an emerging model plant lineage.</title>
        <authorList>
            <person name="Arias T."/>
            <person name="Riano-Pachon D.M."/>
            <person name="Di Stilio V.S."/>
        </authorList>
    </citation>
    <scope>NUCLEOTIDE SEQUENCE [LARGE SCALE GENOMIC DNA]</scope>
    <source>
        <strain evidence="3">cv. WT478/WT964</strain>
        <tissue evidence="2">Leaves</tissue>
    </source>
</reference>
<evidence type="ECO:0000313" key="2">
    <source>
        <dbReference type="EMBL" id="KAF5178317.1"/>
    </source>
</evidence>
<sequence>MSGFGLFSSLCYVILSKISFSLILALFFTSGIMECVVAVGRGHAAEVVHCGYYDRLVKGLANEGWQSAVNKDMVLSSLCCALGGLATTK</sequence>
<dbReference type="AlphaFoldDB" id="A0A7J6V0B7"/>
<protein>
    <submittedName>
        <fullName evidence="2">Uncharacterized protein</fullName>
    </submittedName>
</protein>
<evidence type="ECO:0000256" key="1">
    <source>
        <dbReference type="SAM" id="Phobius"/>
    </source>
</evidence>
<evidence type="ECO:0000313" key="3">
    <source>
        <dbReference type="Proteomes" id="UP000554482"/>
    </source>
</evidence>
<proteinExistence type="predicted"/>